<dbReference type="OrthoDB" id="42561at2759"/>
<dbReference type="GO" id="GO:0010257">
    <property type="term" value="P:NADH dehydrogenase complex assembly"/>
    <property type="evidence" value="ECO:0000318"/>
    <property type="project" value="GO_Central"/>
</dbReference>
<keyword evidence="4" id="KW-1185">Reference proteome</keyword>
<dbReference type="GO" id="GO:0006120">
    <property type="term" value="P:mitochondrial electron transport, NADH to ubiquinone"/>
    <property type="evidence" value="ECO:0000318"/>
    <property type="project" value="GO_Central"/>
</dbReference>
<protein>
    <recommendedName>
        <fullName evidence="2">NADH:ubiquinone oxidoreductase intermediate-associated protein 30 domain-containing protein</fullName>
    </recommendedName>
</protein>
<accession>Q55YV8</accession>
<feature type="domain" description="NADH:ubiquinone oxidoreductase intermediate-associated protein 30" evidence="2">
    <location>
        <begin position="48"/>
        <end position="238"/>
    </location>
</feature>
<dbReference type="STRING" id="214684.Q5KN76"/>
<dbReference type="GeneID" id="3253913"/>
<evidence type="ECO:0000256" key="1">
    <source>
        <dbReference type="SAM" id="MobiDB-lite"/>
    </source>
</evidence>
<dbReference type="RefSeq" id="XP_567061.1">
    <property type="nucleotide sequence ID" value="XM_567061.2"/>
</dbReference>
<evidence type="ECO:0000259" key="2">
    <source>
        <dbReference type="Pfam" id="PF08547"/>
    </source>
</evidence>
<dbReference type="PaxDb" id="214684-Q5KN76"/>
<dbReference type="PANTHER" id="PTHR13194:SF18">
    <property type="entry name" value="COMPLEX I INTERMEDIATE-ASSOCIATED PROTEIN 30, MITOCHONDRIAL"/>
    <property type="match status" value="1"/>
</dbReference>
<dbReference type="KEGG" id="cne:CNA07460"/>
<name>Q5KN76_CRYD1</name>
<dbReference type="OMA" id="ARIMRME"/>
<dbReference type="eggNOG" id="KOG2435">
    <property type="taxonomic scope" value="Eukaryota"/>
</dbReference>
<evidence type="ECO:0000313" key="3">
    <source>
        <dbReference type="EMBL" id="AAW41242.1"/>
    </source>
</evidence>
<proteinExistence type="predicted"/>
<evidence type="ECO:0000313" key="4">
    <source>
        <dbReference type="Proteomes" id="UP000002149"/>
    </source>
</evidence>
<dbReference type="AlphaFoldDB" id="Q5KN76"/>
<dbReference type="HOGENOM" id="CLU_752304_0_0_1"/>
<dbReference type="GO" id="GO:0051082">
    <property type="term" value="F:unfolded protein binding"/>
    <property type="evidence" value="ECO:0000318"/>
    <property type="project" value="GO_Central"/>
</dbReference>
<gene>
    <name evidence="3" type="ordered locus">CNA07460</name>
</gene>
<dbReference type="EMBL" id="AE017341">
    <property type="protein sequence ID" value="AAW41242.1"/>
    <property type="molecule type" value="Genomic_DNA"/>
</dbReference>
<accession>Q5KN76</accession>
<dbReference type="Pfam" id="PF08547">
    <property type="entry name" value="CIA30"/>
    <property type="match status" value="1"/>
</dbReference>
<organism evidence="3 4">
    <name type="scientific">Cryptococcus deneoformans (strain JEC21 / ATCC MYA-565)</name>
    <name type="common">Cryptococcus neoformans var. neoformans serotype D</name>
    <dbReference type="NCBI Taxonomy" id="214684"/>
    <lineage>
        <taxon>Eukaryota</taxon>
        <taxon>Fungi</taxon>
        <taxon>Dikarya</taxon>
        <taxon>Basidiomycota</taxon>
        <taxon>Agaricomycotina</taxon>
        <taxon>Tremellomycetes</taxon>
        <taxon>Tremellales</taxon>
        <taxon>Cryptococcaceae</taxon>
        <taxon>Cryptococcus</taxon>
        <taxon>Cryptococcus neoformans species complex</taxon>
    </lineage>
</organism>
<dbReference type="GO" id="GO:0005739">
    <property type="term" value="C:mitochondrion"/>
    <property type="evidence" value="ECO:0000318"/>
    <property type="project" value="GO_Central"/>
</dbReference>
<dbReference type="Proteomes" id="UP000002149">
    <property type="component" value="Chromosome 1"/>
</dbReference>
<dbReference type="InterPro" id="IPR039131">
    <property type="entry name" value="NDUFAF1"/>
</dbReference>
<sequence length="368" mass="39497">MAALRAYLERSASLIGRNAQKVARMELHPETGPQTIFSFTSSHQPVDQPHHFSTGSDAELGGLTTADLKLIPAQPLAEPTASPQPSYSHMAFYGYMSTAVPPAHAGKIRTGFAGFRNTSRSTLFGQDTWDLDMATHLRIVVAYRGWEGWRNRWVVNIGVDDRPRTDIFQHRLELAPSPLSTSSTQPLDPLTPPLPHFTTLHLPLSSFVLIKKGHVSPSPVTMSRSQIRTVGFALLGRDRDDVASPFPTATGKKGIADVTIGGWGRGSVDEAEGDSELKAMLEEDRLLGPDANAGSSMSGKTQPGGGYHRKSVAQPGHVAAAAPSPTPLAGAGEEAAVGEVKEGYYELCVKSVEAVKWDPELDEVESTA</sequence>
<dbReference type="PANTHER" id="PTHR13194">
    <property type="entry name" value="COMPLEX I INTERMEDIATE-ASSOCIATED PROTEIN 30"/>
    <property type="match status" value="1"/>
</dbReference>
<reference evidence="3 4" key="1">
    <citation type="journal article" date="2005" name="Science">
        <title>The genome of the basidiomycetous yeast and human pathogen Cryptococcus neoformans.</title>
        <authorList>
            <person name="Loftus B.J."/>
            <person name="Fung E."/>
            <person name="Roncaglia P."/>
            <person name="Rowley D."/>
            <person name="Amedeo P."/>
            <person name="Bruno D."/>
            <person name="Vamathevan J."/>
            <person name="Miranda M."/>
            <person name="Anderson I.J."/>
            <person name="Fraser J.A."/>
            <person name="Allen J.E."/>
            <person name="Bosdet I.E."/>
            <person name="Brent M.R."/>
            <person name="Chiu R."/>
            <person name="Doering T.L."/>
            <person name="Donlin M.J."/>
            <person name="D'Souza C.A."/>
            <person name="Fox D.S."/>
            <person name="Grinberg V."/>
            <person name="Fu J."/>
            <person name="Fukushima M."/>
            <person name="Haas B.J."/>
            <person name="Huang J.C."/>
            <person name="Janbon G."/>
            <person name="Jones S.J."/>
            <person name="Koo H.L."/>
            <person name="Krzywinski M.I."/>
            <person name="Kwon-Chung J.K."/>
            <person name="Lengeler K.B."/>
            <person name="Maiti R."/>
            <person name="Marra M.A."/>
            <person name="Marra R.E."/>
            <person name="Mathewson C.A."/>
            <person name="Mitchell T.G."/>
            <person name="Pertea M."/>
            <person name="Riggs F.R."/>
            <person name="Salzberg S.L."/>
            <person name="Schein J.E."/>
            <person name="Shvartsbeyn A."/>
            <person name="Shin H."/>
            <person name="Shumway M."/>
            <person name="Specht C.A."/>
            <person name="Suh B.B."/>
            <person name="Tenney A."/>
            <person name="Utterback T.R."/>
            <person name="Wickes B.L."/>
            <person name="Wortman J.R."/>
            <person name="Wye N.H."/>
            <person name="Kronstad J.W."/>
            <person name="Lodge J.K."/>
            <person name="Heitman J."/>
            <person name="Davis R.W."/>
            <person name="Fraser C.M."/>
            <person name="Hyman R.W."/>
        </authorList>
    </citation>
    <scope>NUCLEOTIDE SEQUENCE [LARGE SCALE GENOMIC DNA]</scope>
    <source>
        <strain evidence="4">JEC21 / ATCC MYA-565</strain>
    </source>
</reference>
<dbReference type="InParanoid" id="Q5KN76"/>
<dbReference type="InterPro" id="IPR013857">
    <property type="entry name" value="NADH-UbQ_OxRdtase-assoc_prot30"/>
</dbReference>
<feature type="region of interest" description="Disordered" evidence="1">
    <location>
        <begin position="288"/>
        <end position="311"/>
    </location>
</feature>
<dbReference type="VEuPathDB" id="FungiDB:CNA07460"/>